<dbReference type="EMBL" id="CM029037">
    <property type="protein sequence ID" value="KAG2655841.1"/>
    <property type="molecule type" value="Genomic_DNA"/>
</dbReference>
<evidence type="ECO:0000313" key="2">
    <source>
        <dbReference type="Proteomes" id="UP000823388"/>
    </source>
</evidence>
<protein>
    <submittedName>
        <fullName evidence="1">Uncharacterized protein</fullName>
    </submittedName>
</protein>
<proteinExistence type="predicted"/>
<comment type="caution">
    <text evidence="1">The sequence shown here is derived from an EMBL/GenBank/DDBJ whole genome shotgun (WGS) entry which is preliminary data.</text>
</comment>
<dbReference type="Proteomes" id="UP000823388">
    <property type="component" value="Chromosome 1K"/>
</dbReference>
<name>A0A8T0X269_PANVG</name>
<organism evidence="1 2">
    <name type="scientific">Panicum virgatum</name>
    <name type="common">Blackwell switchgrass</name>
    <dbReference type="NCBI Taxonomy" id="38727"/>
    <lineage>
        <taxon>Eukaryota</taxon>
        <taxon>Viridiplantae</taxon>
        <taxon>Streptophyta</taxon>
        <taxon>Embryophyta</taxon>
        <taxon>Tracheophyta</taxon>
        <taxon>Spermatophyta</taxon>
        <taxon>Magnoliopsida</taxon>
        <taxon>Liliopsida</taxon>
        <taxon>Poales</taxon>
        <taxon>Poaceae</taxon>
        <taxon>PACMAD clade</taxon>
        <taxon>Panicoideae</taxon>
        <taxon>Panicodae</taxon>
        <taxon>Paniceae</taxon>
        <taxon>Panicinae</taxon>
        <taxon>Panicum</taxon>
        <taxon>Panicum sect. Hiantes</taxon>
    </lineage>
</organism>
<dbReference type="AlphaFoldDB" id="A0A8T0X269"/>
<keyword evidence="2" id="KW-1185">Reference proteome</keyword>
<reference evidence="1" key="1">
    <citation type="submission" date="2020-05" db="EMBL/GenBank/DDBJ databases">
        <title>WGS assembly of Panicum virgatum.</title>
        <authorList>
            <person name="Lovell J.T."/>
            <person name="Jenkins J."/>
            <person name="Shu S."/>
            <person name="Juenger T.E."/>
            <person name="Schmutz J."/>
        </authorList>
    </citation>
    <scope>NUCLEOTIDE SEQUENCE</scope>
    <source>
        <strain evidence="1">AP13</strain>
    </source>
</reference>
<evidence type="ECO:0000313" key="1">
    <source>
        <dbReference type="EMBL" id="KAG2655841.1"/>
    </source>
</evidence>
<gene>
    <name evidence="1" type="ORF">PVAP13_1KG058500</name>
</gene>
<accession>A0A8T0X269</accession>
<sequence>MYKKFEEEEPAALNSVWFEHDDPWTIRLTGYELWKGFVQSVPITTEIFDAIVRLLQEEDTSMYKDVAVSTDNGGTCYRHASR</sequence>